<evidence type="ECO:0000313" key="1">
    <source>
        <dbReference type="EnsemblPlants" id="ONIVA01G19820.1"/>
    </source>
</evidence>
<dbReference type="AlphaFoldDB" id="A0A0E0FMB4"/>
<reference evidence="1" key="1">
    <citation type="submission" date="2015-04" db="UniProtKB">
        <authorList>
            <consortium name="EnsemblPlants"/>
        </authorList>
    </citation>
    <scope>IDENTIFICATION</scope>
    <source>
        <strain evidence="1">SL10</strain>
    </source>
</reference>
<protein>
    <submittedName>
        <fullName evidence="1">Uncharacterized protein</fullName>
    </submittedName>
</protein>
<dbReference type="Proteomes" id="UP000006591">
    <property type="component" value="Chromosome 1"/>
</dbReference>
<dbReference type="HOGENOM" id="CLU_2444600_0_0_1"/>
<dbReference type="EnsemblPlants" id="ONIVA01G19820.1">
    <property type="protein sequence ID" value="ONIVA01G19820.1"/>
    <property type="gene ID" value="ONIVA01G19820"/>
</dbReference>
<sequence length="90" mass="9727">MGSLLRVDAVVREEETACGRYGAPPPLVVAGGGSLPWRGRSLRLCRYAGGVGRKMRTEREELGSIWRSLEATSSATEKAWFNGAVASFAR</sequence>
<organism evidence="1">
    <name type="scientific">Oryza nivara</name>
    <name type="common">Indian wild rice</name>
    <name type="synonym">Oryza sativa f. spontanea</name>
    <dbReference type="NCBI Taxonomy" id="4536"/>
    <lineage>
        <taxon>Eukaryota</taxon>
        <taxon>Viridiplantae</taxon>
        <taxon>Streptophyta</taxon>
        <taxon>Embryophyta</taxon>
        <taxon>Tracheophyta</taxon>
        <taxon>Spermatophyta</taxon>
        <taxon>Magnoliopsida</taxon>
        <taxon>Liliopsida</taxon>
        <taxon>Poales</taxon>
        <taxon>Poaceae</taxon>
        <taxon>BOP clade</taxon>
        <taxon>Oryzoideae</taxon>
        <taxon>Oryzeae</taxon>
        <taxon>Oryzinae</taxon>
        <taxon>Oryza</taxon>
    </lineage>
</organism>
<reference evidence="1" key="2">
    <citation type="submission" date="2018-04" db="EMBL/GenBank/DDBJ databases">
        <title>OnivRS2 (Oryza nivara Reference Sequence Version 2).</title>
        <authorList>
            <person name="Zhang J."/>
            <person name="Kudrna D."/>
            <person name="Lee S."/>
            <person name="Talag J."/>
            <person name="Rajasekar S."/>
            <person name="Welchert J."/>
            <person name="Hsing Y.-I."/>
            <person name="Wing R.A."/>
        </authorList>
    </citation>
    <scope>NUCLEOTIDE SEQUENCE [LARGE SCALE GENOMIC DNA]</scope>
</reference>
<name>A0A0E0FMB4_ORYNI</name>
<evidence type="ECO:0000313" key="2">
    <source>
        <dbReference type="Proteomes" id="UP000006591"/>
    </source>
</evidence>
<proteinExistence type="predicted"/>
<dbReference type="Gramene" id="ONIVA01G19820.1">
    <property type="protein sequence ID" value="ONIVA01G19820.1"/>
    <property type="gene ID" value="ONIVA01G19820"/>
</dbReference>
<accession>A0A0E0FMB4</accession>
<keyword evidence="2" id="KW-1185">Reference proteome</keyword>